<dbReference type="EMBL" id="CCKQ01011545">
    <property type="protein sequence ID" value="CDW83118.1"/>
    <property type="molecule type" value="Genomic_DNA"/>
</dbReference>
<organism evidence="4 5">
    <name type="scientific">Stylonychia lemnae</name>
    <name type="common">Ciliate</name>
    <dbReference type="NCBI Taxonomy" id="5949"/>
    <lineage>
        <taxon>Eukaryota</taxon>
        <taxon>Sar</taxon>
        <taxon>Alveolata</taxon>
        <taxon>Ciliophora</taxon>
        <taxon>Intramacronucleata</taxon>
        <taxon>Spirotrichea</taxon>
        <taxon>Stichotrichia</taxon>
        <taxon>Sporadotrichida</taxon>
        <taxon>Oxytrichidae</taxon>
        <taxon>Stylonychinae</taxon>
        <taxon>Stylonychia</taxon>
    </lineage>
</organism>
<dbReference type="OrthoDB" id="411811at2759"/>
<keyword evidence="3" id="KW-0812">Transmembrane</keyword>
<evidence type="ECO:0008006" key="6">
    <source>
        <dbReference type="Google" id="ProtNLM"/>
    </source>
</evidence>
<keyword evidence="5" id="KW-1185">Reference proteome</keyword>
<feature type="transmembrane region" description="Helical" evidence="3">
    <location>
        <begin position="733"/>
        <end position="755"/>
    </location>
</feature>
<dbReference type="PANTHER" id="PTHR11319:SF35">
    <property type="entry name" value="OUTER MEMBRANE PROTEIN PMPC-RELATED"/>
    <property type="match status" value="1"/>
</dbReference>
<evidence type="ECO:0000256" key="1">
    <source>
        <dbReference type="SAM" id="Coils"/>
    </source>
</evidence>
<dbReference type="SUPFAM" id="SSF51126">
    <property type="entry name" value="Pectin lyase-like"/>
    <property type="match status" value="1"/>
</dbReference>
<feature type="transmembrane region" description="Helical" evidence="3">
    <location>
        <begin position="821"/>
        <end position="846"/>
    </location>
</feature>
<feature type="transmembrane region" description="Helical" evidence="3">
    <location>
        <begin position="622"/>
        <end position="644"/>
    </location>
</feature>
<feature type="transmembrane region" description="Helical" evidence="3">
    <location>
        <begin position="767"/>
        <end position="784"/>
    </location>
</feature>
<feature type="transmembrane region" description="Helical" evidence="3">
    <location>
        <begin position="873"/>
        <end position="897"/>
    </location>
</feature>
<accession>A0A078AQ96</accession>
<dbReference type="InterPro" id="IPR011050">
    <property type="entry name" value="Pectin_lyase_fold/virulence"/>
</dbReference>
<dbReference type="Proteomes" id="UP000039865">
    <property type="component" value="Unassembled WGS sequence"/>
</dbReference>
<keyword evidence="3" id="KW-0472">Membrane</keyword>
<proteinExistence type="predicted"/>
<reference evidence="4 5" key="1">
    <citation type="submission" date="2014-06" db="EMBL/GenBank/DDBJ databases">
        <authorList>
            <person name="Swart Estienne"/>
        </authorList>
    </citation>
    <scope>NUCLEOTIDE SEQUENCE [LARGE SCALE GENOMIC DNA]</scope>
    <source>
        <strain evidence="4 5">130c</strain>
    </source>
</reference>
<feature type="compositionally biased region" description="Basic and acidic residues" evidence="2">
    <location>
        <begin position="1222"/>
        <end position="1231"/>
    </location>
</feature>
<keyword evidence="3" id="KW-1133">Transmembrane helix</keyword>
<gene>
    <name evidence="4" type="primary">Contig16161.g17224</name>
    <name evidence="4" type="ORF">STYLEM_12157</name>
</gene>
<name>A0A078AQ96_STYLE</name>
<dbReference type="PANTHER" id="PTHR11319">
    <property type="entry name" value="G PROTEIN-COUPLED RECEPTOR-RELATED"/>
    <property type="match status" value="1"/>
</dbReference>
<protein>
    <recommendedName>
        <fullName evidence="6">Transmembrane protein</fullName>
    </recommendedName>
</protein>
<sequence>MALDKAGVINLATLAYFKIYDSNFNDNYAKENSVINVLESSKENELLLSNCKFVSNSAVKNTIQIMFAQKSRIEGCQFKYNYASEDSKNIFIGFSNLTISNSKFFDDESDPLKQQVLASNKSVRGAFISANLNSNLTIDNCKFQYGYGQYGGSIYLYGGSKTSPNKIDKGGSIYAIDCLNFKVDNLRVKESYASQGGAIYLNQQQEAVQRYLKNDRQYYYKQEGGAIYLKNIFRSLLESNKFVSNQAETGGALYFECPDPYNCEYAFSVNNTFQNNFATISGGAFYWNDVEPIQINKYQASFQNNSAFMYANNIGSYPQKLIYITSQQFNAQLVRANQISLDYGQRRQLQDQALNLQQTSIEKDSVASGSELPEMYLALVDGLGQIVGTEDNQKLEVVFKGILSNQNKSQIYKPTLAGDMKFYSLAGVYVISKLNFTASPGYKYQLSFQSDGIDQKKPANSQNLEKSNQASQNNAQEQFEFALQIQLRECLVGERFTETGAQYINSNNFIRCEKCPQGKSFSLVQMNEPGNCKTCPASLAICNGGAELGPQPGFWRNSNVSYSFIKCLNPDACLGMIPPENNPQGSCLEGYKGILCADCQVGYSYTDSRFKCAKCPDFTYNLLRLIAILIVAVFIAVFLIRSTLHGAANLKNKTSVFQKILLNHIQLIVLTSSFDFDWPQLVLSYFQANKVVGDAAYQVFSIDCLLSSYDYYNSREKQNLEVSWNTFMNIKIFYFKLSMLSLLPLLIVIICSLVWRLIYLNEKRSEIVFSKIVSSIVILLFLVHPNIVKYVFDVFNCVDIDGESRLKNDLALICYSNKHQFWAFGLGLPVLIVWGLGIPLFAFILIETEKKSLESVATREKYGFLYRGYKSRFYYWEIFITYRKMFLIFIQVFLIYYGVLTQALNELETLSLITSLITVFCGIFFIINGSQYNLESENDVAMKSQMTKFSKIYTIVCLCGNQSKYEIISQKQQDDKENEVLKEKYQELLRNLSRLCQDGNLLLDQKNIEKIQIYLSKEQFMINTGLQDRMEIHQAENLAIKRKVRVKKSSNLRNQIFGEDDKKDLNIRKDTQQSNDKEIDLNFYQSQSEDNKNEVSDIDSVSEIQENELISMSNFSRVQLKREFLSSNQVTSNIYENTLNRGGSKNSIGNNSIDSYNKNALKNSKKQKSIKSKFIKFKENDKFTPQVPQKEDQFQVMNNRWIDDFQTQEFELDDYQFTNEDEKTKIEDKSSGQKNLSKTNSKEKYQDQFEQSSQNERKNQDQVIQIIQRQNKTNKFKNNHIHRNLNDKVEPNLHKDTVDIDLDFQDSFDQENSVKANENSVKANENSKNIFETVQKDSSNGKSSSEYIELPQPFETVQDQKEDLDNTKRILLDESNSNLNVSRESFGSFQDFQNVDFKSTNYKDFIQRFRN</sequence>
<keyword evidence="1" id="KW-0175">Coiled coil</keyword>
<dbReference type="InParanoid" id="A0A078AQ96"/>
<evidence type="ECO:0000313" key="4">
    <source>
        <dbReference type="EMBL" id="CDW83118.1"/>
    </source>
</evidence>
<evidence type="ECO:0000256" key="3">
    <source>
        <dbReference type="SAM" id="Phobius"/>
    </source>
</evidence>
<evidence type="ECO:0000256" key="2">
    <source>
        <dbReference type="SAM" id="MobiDB-lite"/>
    </source>
</evidence>
<feature type="coiled-coil region" evidence="1">
    <location>
        <begin position="971"/>
        <end position="998"/>
    </location>
</feature>
<evidence type="ECO:0000313" key="5">
    <source>
        <dbReference type="Proteomes" id="UP000039865"/>
    </source>
</evidence>
<dbReference type="OMA" id="FLENYHE"/>
<feature type="transmembrane region" description="Helical" evidence="3">
    <location>
        <begin position="909"/>
        <end position="927"/>
    </location>
</feature>
<feature type="region of interest" description="Disordered" evidence="2">
    <location>
        <begin position="1222"/>
        <end position="1261"/>
    </location>
</feature>